<dbReference type="AlphaFoldDB" id="A0A447JQJ9"/>
<name>A0A447JQJ9_SALET</name>
<dbReference type="EC" id="4.1.1.31" evidence="4 10"/>
<dbReference type="GO" id="GO:0005829">
    <property type="term" value="C:cytosol"/>
    <property type="evidence" value="ECO:0007669"/>
    <property type="project" value="TreeGrafter"/>
</dbReference>
<evidence type="ECO:0000256" key="2">
    <source>
        <dbReference type="ARBA" id="ARBA00003670"/>
    </source>
</evidence>
<feature type="active site" evidence="10 12">
    <location>
        <position position="546"/>
    </location>
</feature>
<organism evidence="13 14">
    <name type="scientific">Salmonella enterica subsp. enterica serovar Daytona</name>
    <dbReference type="NCBI Taxonomy" id="1962639"/>
    <lineage>
        <taxon>Bacteria</taxon>
        <taxon>Pseudomonadati</taxon>
        <taxon>Pseudomonadota</taxon>
        <taxon>Gammaproteobacteria</taxon>
        <taxon>Enterobacterales</taxon>
        <taxon>Enterobacteriaceae</taxon>
        <taxon>Salmonella</taxon>
    </lineage>
</organism>
<keyword evidence="8 10" id="KW-0120">Carbon dioxide fixation</keyword>
<evidence type="ECO:0000256" key="11">
    <source>
        <dbReference type="PROSITE-ProRule" id="PRU10111"/>
    </source>
</evidence>
<proteinExistence type="inferred from homology"/>
<dbReference type="InterPro" id="IPR022805">
    <property type="entry name" value="PEP_COase_bac/pln-type"/>
</dbReference>
<evidence type="ECO:0000256" key="3">
    <source>
        <dbReference type="ARBA" id="ARBA00008346"/>
    </source>
</evidence>
<dbReference type="SUPFAM" id="SSF51621">
    <property type="entry name" value="Phosphoenolpyruvate/pyruvate domain"/>
    <property type="match status" value="1"/>
</dbReference>
<keyword evidence="13" id="KW-0670">Pyruvate</keyword>
<evidence type="ECO:0000256" key="8">
    <source>
        <dbReference type="ARBA" id="ARBA00023300"/>
    </source>
</evidence>
<dbReference type="EMBL" id="LR133909">
    <property type="protein sequence ID" value="VDY46659.1"/>
    <property type="molecule type" value="Genomic_DNA"/>
</dbReference>
<evidence type="ECO:0000256" key="4">
    <source>
        <dbReference type="ARBA" id="ARBA00012305"/>
    </source>
</evidence>
<dbReference type="InterPro" id="IPR018129">
    <property type="entry name" value="PEP_COase_Lys_AS"/>
</dbReference>
<sequence>MNEQYSALRSNVSMLGKVLGETIKDALGEHILDRVETIRKLSKSSRAGNEANRQELLTTLQNLSNDELLPVARAFSQFLNLANTAEQYHSISPKGEAASNPEVIARTLRKLKNQPDLNDATIKKAVESLSLELVLTAHPTEITRRTLIHKMGEINNCLKQLDNTDIADYERHQVMRRLRQLIAQSWHTDEIRKQRPSPVDEAKWGFAVVENSLWQGVPNYLRELNEQLEENLGYKLPVDFVPVRFTSWMGGDRDGNPNVTADITRHVLLLSRWKATDLFLKDIHVLVSELSMVDATPELLALVGEEGASEPYRYLMKKLRARLMATQSWLEARLKGEKLPKPAGLLTQNEQLWEPLYACYQSLQACGMGIIANGELLDTLRRVKCFGVPLVRIDIRQESTRHTEALGEITRYLGIGDYESWSEGDKQAFLIRELNSKRPLLPRNWEPSNDTREVLETCKVIAEAPKGSIAAYVISMAKTPSDVLAVHLLLKEAGIGFAMPVAPLFETLDDLNNTDDVMTQLLNIDWYRGLIQGKQMVMIGYSDSAKDAGVMAASWAQYQAQDALIKTCEKAGIELTLFHGRGGSIGRGGAPAHAALLSQPPGSLKGGLRVTEQGEMIRFKYGLPEVTVSSLSLYTSAILEANLLPPPEPKDSWRHIMDELSVISCETYRGYVRENKDFVPYFRSATPEQELGKLPLGSRPAKRRPTGGVESLRAIPWIFAWTQNRLMLPAWLGAGTALQKVVEDGKQSELEAMCRDWPFFSTRLGMLEMVFSKADLWLADYYDQRLVAKTLWPLGKELRDLLEEDIKVVLAIANDSHLMADLPWIAESIQLRNVYTDPLNVLQAELLYRSRLTEEQGKSPDPSRRTGVDGHDCGRRCRYAQHRLTPKESRPHAVMWGRHEILLSSSSFFQYIPVCILCIYKSFLAKRAA</sequence>
<evidence type="ECO:0000313" key="13">
    <source>
        <dbReference type="EMBL" id="VDY46659.1"/>
    </source>
</evidence>
<dbReference type="GO" id="GO:0006099">
    <property type="term" value="P:tricarboxylic acid cycle"/>
    <property type="evidence" value="ECO:0007669"/>
    <property type="project" value="InterPro"/>
</dbReference>
<dbReference type="InterPro" id="IPR021135">
    <property type="entry name" value="PEP_COase"/>
</dbReference>
<evidence type="ECO:0000256" key="10">
    <source>
        <dbReference type="HAMAP-Rule" id="MF_00595"/>
    </source>
</evidence>
<comment type="subunit">
    <text evidence="10">Homotetramer.</text>
</comment>
<evidence type="ECO:0000256" key="5">
    <source>
        <dbReference type="ARBA" id="ARBA00022419"/>
    </source>
</evidence>
<dbReference type="GO" id="GO:0015977">
    <property type="term" value="P:carbon fixation"/>
    <property type="evidence" value="ECO:0007669"/>
    <property type="project" value="UniProtKB-UniRule"/>
</dbReference>
<dbReference type="Proteomes" id="UP000281393">
    <property type="component" value="Chromosome"/>
</dbReference>
<dbReference type="HAMAP" id="MF_00595">
    <property type="entry name" value="PEPcase_type1"/>
    <property type="match status" value="1"/>
</dbReference>
<keyword evidence="6 10" id="KW-0460">Magnesium</keyword>
<dbReference type="FunFam" id="1.20.1440.90:FF:000002">
    <property type="entry name" value="Phosphoenolpyruvate carboxylase"/>
    <property type="match status" value="1"/>
</dbReference>
<evidence type="ECO:0000256" key="12">
    <source>
        <dbReference type="PROSITE-ProRule" id="PRU10112"/>
    </source>
</evidence>
<protein>
    <recommendedName>
        <fullName evidence="5 10">Phosphoenolpyruvate carboxylase</fullName>
        <shortName evidence="10">PEPC</shortName>
        <shortName evidence="10">PEPCase</shortName>
        <ecNumber evidence="4 10">4.1.1.31</ecNumber>
    </recommendedName>
</protein>
<dbReference type="GO" id="GO:0006107">
    <property type="term" value="P:oxaloacetate metabolic process"/>
    <property type="evidence" value="ECO:0007669"/>
    <property type="project" value="UniProtKB-UniRule"/>
</dbReference>
<reference evidence="13 14" key="1">
    <citation type="submission" date="2018-12" db="EMBL/GenBank/DDBJ databases">
        <authorList>
            <consortium name="Pathogen Informatics"/>
        </authorList>
    </citation>
    <scope>NUCLEOTIDE SEQUENCE [LARGE SCALE GENOMIC DNA]</scope>
    <source>
        <strain evidence="13 14">NCTC7102</strain>
    </source>
</reference>
<dbReference type="PANTHER" id="PTHR30523:SF6">
    <property type="entry name" value="PHOSPHOENOLPYRUVATE CARBOXYLASE"/>
    <property type="match status" value="1"/>
</dbReference>
<dbReference type="GO" id="GO:0008964">
    <property type="term" value="F:phosphoenolpyruvate carboxylase activity"/>
    <property type="evidence" value="ECO:0007669"/>
    <property type="project" value="UniProtKB-UniRule"/>
</dbReference>
<dbReference type="PANTHER" id="PTHR30523">
    <property type="entry name" value="PHOSPHOENOLPYRUVATE CARBOXYLASE"/>
    <property type="match status" value="1"/>
</dbReference>
<comment type="function">
    <text evidence="2 10">Forms oxaloacetate, a four-carbon dicarboxylic acid source for the tricarboxylic acid cycle.</text>
</comment>
<evidence type="ECO:0000313" key="14">
    <source>
        <dbReference type="Proteomes" id="UP000281393"/>
    </source>
</evidence>
<accession>A0A447JQJ9</accession>
<dbReference type="GO" id="GO:0000287">
    <property type="term" value="F:magnesium ion binding"/>
    <property type="evidence" value="ECO:0007669"/>
    <property type="project" value="UniProtKB-UniRule"/>
</dbReference>
<gene>
    <name evidence="10 13" type="primary">ppc</name>
    <name evidence="13" type="ORF">NCTC7102_05743</name>
</gene>
<evidence type="ECO:0000256" key="7">
    <source>
        <dbReference type="ARBA" id="ARBA00023239"/>
    </source>
</evidence>
<dbReference type="InterPro" id="IPR015813">
    <property type="entry name" value="Pyrv/PenolPyrv_kinase-like_dom"/>
</dbReference>
<evidence type="ECO:0000256" key="6">
    <source>
        <dbReference type="ARBA" id="ARBA00022842"/>
    </source>
</evidence>
<dbReference type="Gene3D" id="1.20.1440.90">
    <property type="entry name" value="Phosphoenolpyruvate/pyruvate domain"/>
    <property type="match status" value="1"/>
</dbReference>
<dbReference type="NCBIfam" id="NF000584">
    <property type="entry name" value="PRK00009.1"/>
    <property type="match status" value="1"/>
</dbReference>
<dbReference type="Pfam" id="PF00311">
    <property type="entry name" value="PEPcase"/>
    <property type="match status" value="1"/>
</dbReference>
<feature type="active site" evidence="10 11">
    <location>
        <position position="138"/>
    </location>
</feature>
<evidence type="ECO:0000256" key="9">
    <source>
        <dbReference type="ARBA" id="ARBA00048995"/>
    </source>
</evidence>
<dbReference type="InterPro" id="IPR033129">
    <property type="entry name" value="PEPCASE_His_AS"/>
</dbReference>
<dbReference type="PROSITE" id="PS00781">
    <property type="entry name" value="PEPCASE_1"/>
    <property type="match status" value="1"/>
</dbReference>
<comment type="similarity">
    <text evidence="3 10">Belongs to the PEPCase type 1 family.</text>
</comment>
<evidence type="ECO:0000256" key="1">
    <source>
        <dbReference type="ARBA" id="ARBA00001946"/>
    </source>
</evidence>
<comment type="cofactor">
    <cofactor evidence="1 10">
        <name>Mg(2+)</name>
        <dbReference type="ChEBI" id="CHEBI:18420"/>
    </cofactor>
</comment>
<keyword evidence="7 10" id="KW-0456">Lyase</keyword>
<dbReference type="PRINTS" id="PR00150">
    <property type="entry name" value="PEPCARBXLASE"/>
</dbReference>
<dbReference type="PROSITE" id="PS00393">
    <property type="entry name" value="PEPCASE_2"/>
    <property type="match status" value="1"/>
</dbReference>
<comment type="catalytic activity">
    <reaction evidence="9 10">
        <text>oxaloacetate + phosphate = phosphoenolpyruvate + hydrogencarbonate</text>
        <dbReference type="Rhea" id="RHEA:28370"/>
        <dbReference type="ChEBI" id="CHEBI:16452"/>
        <dbReference type="ChEBI" id="CHEBI:17544"/>
        <dbReference type="ChEBI" id="CHEBI:43474"/>
        <dbReference type="ChEBI" id="CHEBI:58702"/>
        <dbReference type="EC" id="4.1.1.31"/>
    </reaction>
</comment>